<feature type="coiled-coil region" evidence="8">
    <location>
        <begin position="214"/>
        <end position="241"/>
    </location>
</feature>
<dbReference type="GeneID" id="29700425"/>
<reference evidence="14 15" key="1">
    <citation type="submission" date="2017-02" db="EMBL/GenBank/DDBJ databases">
        <title>Complete genome sequences of Mycobacterium kansasii strains isolated from rhesus macaques.</title>
        <authorList>
            <person name="Panda A."/>
            <person name="Nagaraj S."/>
            <person name="Zhao X."/>
            <person name="Tettelin H."/>
            <person name="Detolla L.J."/>
        </authorList>
    </citation>
    <scope>NUCLEOTIDE SEQUENCE [LARGE SCALE GENOMIC DNA]</scope>
    <source>
        <strain evidence="12 14">11-3469</strain>
        <strain evidence="13 15">11-3813</strain>
    </source>
</reference>
<reference evidence="11 16" key="2">
    <citation type="submission" date="2020-07" db="EMBL/GenBank/DDBJ databases">
        <title>Mycobacterium kansasii (former subtype) with zoonotic potential isolated from diseased indoor pet cat, Japan.</title>
        <authorList>
            <person name="Fukano H."/>
            <person name="Terazono T."/>
            <person name="Hoshino Y."/>
        </authorList>
    </citation>
    <scope>NUCLEOTIDE SEQUENCE [LARGE SCALE GENOMIC DNA]</scope>
    <source>
        <strain evidence="11 16">Kuro-I</strain>
    </source>
</reference>
<evidence type="ECO:0000256" key="5">
    <source>
        <dbReference type="ARBA" id="ARBA00023065"/>
    </source>
</evidence>
<protein>
    <submittedName>
        <fullName evidence="12">Ion transport family protein</fullName>
    </submittedName>
    <submittedName>
        <fullName evidence="11">Voltage-gated potassium channel</fullName>
    </submittedName>
</protein>
<keyword evidence="6 9" id="KW-0472">Membrane</keyword>
<dbReference type="PANTHER" id="PTHR11537">
    <property type="entry name" value="VOLTAGE-GATED POTASSIUM CHANNEL"/>
    <property type="match status" value="1"/>
</dbReference>
<dbReference type="EMBL" id="MVBM01000005">
    <property type="protein sequence ID" value="OOK72063.1"/>
    <property type="molecule type" value="Genomic_DNA"/>
</dbReference>
<evidence type="ECO:0000259" key="10">
    <source>
        <dbReference type="Pfam" id="PF07885"/>
    </source>
</evidence>
<evidence type="ECO:0000256" key="4">
    <source>
        <dbReference type="ARBA" id="ARBA00022989"/>
    </source>
</evidence>
<evidence type="ECO:0000313" key="16">
    <source>
        <dbReference type="Proteomes" id="UP000516380"/>
    </source>
</evidence>
<dbReference type="GO" id="GO:0001508">
    <property type="term" value="P:action potential"/>
    <property type="evidence" value="ECO:0007669"/>
    <property type="project" value="TreeGrafter"/>
</dbReference>
<evidence type="ECO:0000256" key="2">
    <source>
        <dbReference type="ARBA" id="ARBA00022448"/>
    </source>
</evidence>
<organism evidence="12 14">
    <name type="scientific">Mycobacterium kansasii</name>
    <dbReference type="NCBI Taxonomy" id="1768"/>
    <lineage>
        <taxon>Bacteria</taxon>
        <taxon>Bacillati</taxon>
        <taxon>Actinomycetota</taxon>
        <taxon>Actinomycetes</taxon>
        <taxon>Mycobacteriales</taxon>
        <taxon>Mycobacteriaceae</taxon>
        <taxon>Mycobacterium</taxon>
    </lineage>
</organism>
<feature type="transmembrane region" description="Helical" evidence="9">
    <location>
        <begin position="44"/>
        <end position="62"/>
    </location>
</feature>
<feature type="transmembrane region" description="Helical" evidence="9">
    <location>
        <begin position="116"/>
        <end position="136"/>
    </location>
</feature>
<dbReference type="Proteomes" id="UP000516380">
    <property type="component" value="Chromosome"/>
</dbReference>
<dbReference type="RefSeq" id="WP_023365154.1">
    <property type="nucleotide sequence ID" value="NZ_BLYZ01000002.1"/>
</dbReference>
<keyword evidence="16" id="KW-1185">Reference proteome</keyword>
<name>A0A1V3WNN3_MYCKA</name>
<dbReference type="InterPro" id="IPR027359">
    <property type="entry name" value="Volt_channel_dom_sf"/>
</dbReference>
<comment type="subcellular location">
    <subcellularLocation>
        <location evidence="1">Membrane</location>
        <topology evidence="1">Multi-pass membrane protein</topology>
    </subcellularLocation>
</comment>
<dbReference type="Gene3D" id="1.20.120.350">
    <property type="entry name" value="Voltage-gated potassium channels. Chain C"/>
    <property type="match status" value="1"/>
</dbReference>
<dbReference type="Gene3D" id="1.20.5.110">
    <property type="match status" value="1"/>
</dbReference>
<dbReference type="SUPFAM" id="SSF81324">
    <property type="entry name" value="Voltage-gated potassium channels"/>
    <property type="match status" value="1"/>
</dbReference>
<sequence>MTEPSKVELWQQRTEWPLAVVAVAFLAIYSVEVLYQPHGDEARILWAASWVAWSVFVVDYLIRLALAPDRRQWFVQHIFDLLIVALPMMRPLRLLRLVVLVGALQKAVGNAVRGRILIYTVSGISLLVYVTSLAILDQERGHPGATINSFGKALWWATTTVTTVSYGNLYPVTVTGRVIAVSLMIGGISLIGVVTASVASWIVQRVAETDSENRAATAAQIEELRAEIRILTEQLRRDQAATAVGQPRSRP</sequence>
<evidence type="ECO:0000256" key="3">
    <source>
        <dbReference type="ARBA" id="ARBA00022692"/>
    </source>
</evidence>
<feature type="transmembrane region" description="Helical" evidence="9">
    <location>
        <begin position="178"/>
        <end position="203"/>
    </location>
</feature>
<dbReference type="Proteomes" id="UP000189229">
    <property type="component" value="Unassembled WGS sequence"/>
</dbReference>
<keyword evidence="8" id="KW-0175">Coiled coil</keyword>
<dbReference type="AlphaFoldDB" id="A0A1V3WNN3"/>
<evidence type="ECO:0000313" key="14">
    <source>
        <dbReference type="Proteomes" id="UP000188532"/>
    </source>
</evidence>
<keyword evidence="3 9" id="KW-0812">Transmembrane</keyword>
<evidence type="ECO:0000256" key="8">
    <source>
        <dbReference type="SAM" id="Coils"/>
    </source>
</evidence>
<dbReference type="Proteomes" id="UP000188532">
    <property type="component" value="Unassembled WGS sequence"/>
</dbReference>
<evidence type="ECO:0000313" key="13">
    <source>
        <dbReference type="EMBL" id="OOK72063.1"/>
    </source>
</evidence>
<evidence type="ECO:0000256" key="6">
    <source>
        <dbReference type="ARBA" id="ARBA00023136"/>
    </source>
</evidence>
<keyword evidence="5" id="KW-0406">Ion transport</keyword>
<feature type="transmembrane region" description="Helical" evidence="9">
    <location>
        <begin position="16"/>
        <end position="35"/>
    </location>
</feature>
<gene>
    <name evidence="12" type="ORF">BZL29_6839</name>
    <name evidence="13" type="ORF">BZL30_5641</name>
    <name evidence="11" type="ORF">NIIDMKKI_25990</name>
</gene>
<proteinExistence type="predicted"/>
<dbReference type="Pfam" id="PF07885">
    <property type="entry name" value="Ion_trans_2"/>
    <property type="match status" value="1"/>
</dbReference>
<dbReference type="InterPro" id="IPR028325">
    <property type="entry name" value="VG_K_chnl"/>
</dbReference>
<accession>A0A1V3WNN3</accession>
<dbReference type="EMBL" id="MVBN01000008">
    <property type="protein sequence ID" value="OOK68358.1"/>
    <property type="molecule type" value="Genomic_DNA"/>
</dbReference>
<dbReference type="PANTHER" id="PTHR11537:SF254">
    <property type="entry name" value="POTASSIUM VOLTAGE-GATED CHANNEL PROTEIN SHAB"/>
    <property type="match status" value="1"/>
</dbReference>
<keyword evidence="7 11" id="KW-0407">Ion channel</keyword>
<dbReference type="Gene3D" id="1.10.287.70">
    <property type="match status" value="1"/>
</dbReference>
<evidence type="ECO:0000313" key="12">
    <source>
        <dbReference type="EMBL" id="OOK68358.1"/>
    </source>
</evidence>
<evidence type="ECO:0000313" key="15">
    <source>
        <dbReference type="Proteomes" id="UP000189229"/>
    </source>
</evidence>
<evidence type="ECO:0000313" key="11">
    <source>
        <dbReference type="EMBL" id="BCI87393.1"/>
    </source>
</evidence>
<dbReference type="STRING" id="1768.B1T50_03400"/>
<dbReference type="InterPro" id="IPR013099">
    <property type="entry name" value="K_chnl_dom"/>
</dbReference>
<dbReference type="EMBL" id="AP023343">
    <property type="protein sequence ID" value="BCI87393.1"/>
    <property type="molecule type" value="Genomic_DNA"/>
</dbReference>
<evidence type="ECO:0000256" key="7">
    <source>
        <dbReference type="ARBA" id="ARBA00023303"/>
    </source>
</evidence>
<keyword evidence="2" id="KW-0813">Transport</keyword>
<feature type="domain" description="Potassium channel" evidence="10">
    <location>
        <begin position="136"/>
        <end position="203"/>
    </location>
</feature>
<dbReference type="GO" id="GO:0005249">
    <property type="term" value="F:voltage-gated potassium channel activity"/>
    <property type="evidence" value="ECO:0007669"/>
    <property type="project" value="InterPro"/>
</dbReference>
<keyword evidence="4 9" id="KW-1133">Transmembrane helix</keyword>
<evidence type="ECO:0000256" key="1">
    <source>
        <dbReference type="ARBA" id="ARBA00004141"/>
    </source>
</evidence>
<dbReference type="GO" id="GO:0008076">
    <property type="term" value="C:voltage-gated potassium channel complex"/>
    <property type="evidence" value="ECO:0007669"/>
    <property type="project" value="InterPro"/>
</dbReference>
<evidence type="ECO:0000256" key="9">
    <source>
        <dbReference type="SAM" id="Phobius"/>
    </source>
</evidence>